<dbReference type="Proteomes" id="UP001326199">
    <property type="component" value="Unassembled WGS sequence"/>
</dbReference>
<evidence type="ECO:0000256" key="1">
    <source>
        <dbReference type="ARBA" id="ARBA00022723"/>
    </source>
</evidence>
<evidence type="ECO:0000313" key="8">
    <source>
        <dbReference type="Proteomes" id="UP001326199"/>
    </source>
</evidence>
<dbReference type="SMART" id="SM00184">
    <property type="entry name" value="RING"/>
    <property type="match status" value="1"/>
</dbReference>
<dbReference type="SUPFAM" id="SSF57850">
    <property type="entry name" value="RING/U-box"/>
    <property type="match status" value="1"/>
</dbReference>
<dbReference type="GeneID" id="87930096"/>
<keyword evidence="1" id="KW-0479">Metal-binding</keyword>
<evidence type="ECO:0000256" key="5">
    <source>
        <dbReference type="SAM" id="MobiDB-lite"/>
    </source>
</evidence>
<gene>
    <name evidence="7" type="ORF">QC763_206990</name>
</gene>
<dbReference type="Gene3D" id="3.30.40.10">
    <property type="entry name" value="Zinc/RING finger domain, C3HC4 (zinc finger)"/>
    <property type="match status" value="1"/>
</dbReference>
<dbReference type="InterPro" id="IPR050731">
    <property type="entry name" value="HRD1_E3_ubiq-ligases"/>
</dbReference>
<evidence type="ECO:0000259" key="6">
    <source>
        <dbReference type="PROSITE" id="PS50089"/>
    </source>
</evidence>
<comment type="caution">
    <text evidence="7">The sequence shown here is derived from an EMBL/GenBank/DDBJ whole genome shotgun (WGS) entry which is preliminary data.</text>
</comment>
<dbReference type="PROSITE" id="PS50089">
    <property type="entry name" value="ZF_RING_2"/>
    <property type="match status" value="1"/>
</dbReference>
<sequence>MSVPLQPYGPAFQRLQQRLARAAALLQEVSVPPPSLDRQSNASTQDDSDRAWMRSGDMYDDNDDNDDNNADDDDNEDNDDDSDGPNHIQEYYDGFDQYPPETRSMLQVAISIKRTRAGDIFHMLVTAGPLMGLRLFVINRPSCVGPTLGMLMTKFADQHVGSSTPDCAERFLTSPFYAPVISPRIEALHTQTTPPFTRDPTHRYGLTQPTIYTALGGNKNFMTWQHAMLYYILYQNVDHHLDGLIPSPTDIPQEQIPENMMQMDAYLAGRHYIPPSDIPEAITNALGTREINPEEEGVSCIICMENVEEGEEGAQIRICSHDSFHKGCLTTWLRMRNTCPYCRARVYKRSDLVDSMAWLGRAPARLGVINWQRFHPGEIPWFASPAPPEAPAPTGEEGVGLGEPLQEASYWEFIVMG</sequence>
<dbReference type="EMBL" id="JAFFHB010000002">
    <property type="protein sequence ID" value="KAK4669896.1"/>
    <property type="molecule type" value="Genomic_DNA"/>
</dbReference>
<dbReference type="PANTHER" id="PTHR22763">
    <property type="entry name" value="RING ZINC FINGER PROTEIN"/>
    <property type="match status" value="1"/>
</dbReference>
<keyword evidence="8" id="KW-1185">Reference proteome</keyword>
<evidence type="ECO:0000256" key="4">
    <source>
        <dbReference type="PROSITE-ProRule" id="PRU00175"/>
    </source>
</evidence>
<keyword evidence="2 4" id="KW-0863">Zinc-finger</keyword>
<evidence type="ECO:0000313" key="7">
    <source>
        <dbReference type="EMBL" id="KAK4669896.1"/>
    </source>
</evidence>
<feature type="domain" description="RING-type" evidence="6">
    <location>
        <begin position="300"/>
        <end position="343"/>
    </location>
</feature>
<dbReference type="InterPro" id="IPR001841">
    <property type="entry name" value="Znf_RING"/>
</dbReference>
<evidence type="ECO:0000256" key="2">
    <source>
        <dbReference type="ARBA" id="ARBA00022771"/>
    </source>
</evidence>
<feature type="region of interest" description="Disordered" evidence="5">
    <location>
        <begin position="30"/>
        <end position="97"/>
    </location>
</feature>
<keyword evidence="3" id="KW-0862">Zinc</keyword>
<protein>
    <recommendedName>
        <fullName evidence="6">RING-type domain-containing protein</fullName>
    </recommendedName>
</protein>
<dbReference type="Pfam" id="PF13639">
    <property type="entry name" value="zf-RING_2"/>
    <property type="match status" value="1"/>
</dbReference>
<proteinExistence type="predicted"/>
<reference evidence="7 8" key="1">
    <citation type="journal article" date="2023" name="bioRxiv">
        <title>High-quality genome assemblies of four members of thePodospora anserinaspecies complex.</title>
        <authorList>
            <person name="Ament-Velasquez S.L."/>
            <person name="Vogan A.A."/>
            <person name="Wallerman O."/>
            <person name="Hartmann F."/>
            <person name="Gautier V."/>
            <person name="Silar P."/>
            <person name="Giraud T."/>
            <person name="Johannesson H."/>
        </authorList>
    </citation>
    <scope>NUCLEOTIDE SEQUENCE [LARGE SCALE GENOMIC DNA]</scope>
    <source>
        <strain evidence="7 8">CBS 411.78</strain>
    </source>
</reference>
<dbReference type="RefSeq" id="XP_062768566.1">
    <property type="nucleotide sequence ID" value="XM_062909753.1"/>
</dbReference>
<name>A0ABR0HPV9_9PEZI</name>
<dbReference type="InterPro" id="IPR013083">
    <property type="entry name" value="Znf_RING/FYVE/PHD"/>
</dbReference>
<evidence type="ECO:0000256" key="3">
    <source>
        <dbReference type="ARBA" id="ARBA00022833"/>
    </source>
</evidence>
<organism evidence="7 8">
    <name type="scientific">Podospora pseudopauciseta</name>
    <dbReference type="NCBI Taxonomy" id="2093780"/>
    <lineage>
        <taxon>Eukaryota</taxon>
        <taxon>Fungi</taxon>
        <taxon>Dikarya</taxon>
        <taxon>Ascomycota</taxon>
        <taxon>Pezizomycotina</taxon>
        <taxon>Sordariomycetes</taxon>
        <taxon>Sordariomycetidae</taxon>
        <taxon>Sordariales</taxon>
        <taxon>Podosporaceae</taxon>
        <taxon>Podospora</taxon>
    </lineage>
</organism>
<accession>A0ABR0HPV9</accession>
<feature type="compositionally biased region" description="Acidic residues" evidence="5">
    <location>
        <begin position="58"/>
        <end position="83"/>
    </location>
</feature>